<evidence type="ECO:0000256" key="7">
    <source>
        <dbReference type="ARBA" id="ARBA00022840"/>
    </source>
</evidence>
<dbReference type="PROSITE" id="PS50011">
    <property type="entry name" value="PROTEIN_KINASE_DOM"/>
    <property type="match status" value="1"/>
</dbReference>
<evidence type="ECO:0000256" key="4">
    <source>
        <dbReference type="ARBA" id="ARBA00022729"/>
    </source>
</evidence>
<dbReference type="Pfam" id="PF00954">
    <property type="entry name" value="S_locus_glycop"/>
    <property type="match status" value="1"/>
</dbReference>
<accession>A0AAN8VY45</accession>
<dbReference type="SUPFAM" id="SSF53955">
    <property type="entry name" value="Lysozyme-like"/>
    <property type="match status" value="1"/>
</dbReference>
<dbReference type="FunFam" id="1.10.510.10:FF:000589">
    <property type="entry name" value="Serine/threonine-protein kinase"/>
    <property type="match status" value="1"/>
</dbReference>
<keyword evidence="6" id="KW-0418">Kinase</keyword>
<dbReference type="SMART" id="SM00220">
    <property type="entry name" value="S_TKc"/>
    <property type="match status" value="1"/>
</dbReference>
<comment type="caution">
    <text evidence="17">The sequence shown here is derived from an EMBL/GenBank/DDBJ whole genome shotgun (WGS) entry which is preliminary data.</text>
</comment>
<evidence type="ECO:0000256" key="2">
    <source>
        <dbReference type="ARBA" id="ARBA00022679"/>
    </source>
</evidence>
<dbReference type="GO" id="GO:0005524">
    <property type="term" value="F:ATP binding"/>
    <property type="evidence" value="ECO:0007669"/>
    <property type="project" value="UniProtKB-UniRule"/>
</dbReference>
<name>A0AAN8VY45_9MAGN</name>
<dbReference type="InterPro" id="IPR008271">
    <property type="entry name" value="Ser/Thr_kinase_AS"/>
</dbReference>
<dbReference type="Gene3D" id="2.90.10.30">
    <property type="match status" value="1"/>
</dbReference>
<feature type="chain" id="PRO_5042904267" evidence="14">
    <location>
        <begin position="21"/>
        <end position="1088"/>
    </location>
</feature>
<evidence type="ECO:0000259" key="15">
    <source>
        <dbReference type="PROSITE" id="PS50011"/>
    </source>
</evidence>
<dbReference type="Gene3D" id="3.30.200.20">
    <property type="entry name" value="Phosphorylase Kinase, domain 1"/>
    <property type="match status" value="1"/>
</dbReference>
<keyword evidence="10" id="KW-1015">Disulfide bond</keyword>
<evidence type="ECO:0000256" key="11">
    <source>
        <dbReference type="ARBA" id="ARBA00023180"/>
    </source>
</evidence>
<dbReference type="InterPro" id="IPR001480">
    <property type="entry name" value="Bulb-type_lectin_dom"/>
</dbReference>
<sequence>MGPFFLYILTSALCYGVGLGSTLSEFIYPNFTATNLRFVDNAGAFLTSRNNTFKAAIFNPGSQQANFYLCVIHAASDTIIWSANRDAPISNSGRMSLTATGIYITDDKGNFKWSTPVLQSSVSSLFLSELGNLILLDQFNQSLWESFHNPTDTIVIGQHLPVGKLLYSAISRTDFSTGNYSFEVISDDAILQWNDLTYWKLSMEPVAYTDSNSPAEFMTVNRTGLYLFGRNGSVIVIQVGLSTSNFRIAKLDYLGQFTVRSLSGSDWKQDFVGPAEQCRVPYICGRIGLCTPAAGSNTHICSCPSNFHHDQQNNCMPGDSSYSLPVACATTNNGSQVNSSMLLYVRLDYGSDYFYNDFSSPVKCGVNFSACEELCSMDCSCLGIFYANSTASCYVLQDELGSIMSSTTNENDRLGYIKALVSSSPKSVDNNSSNNQTQRFPIIALVVLPVTGFVLVIALGFLCWRRTKVSKIGEGKLGRPNSSSSGDLEAFSIPGLPVRFDYEELEVATDNFKNLIGAGGFGAVYKGILPDKTLVAVKKITNLGLQGKKDFCTEIEIIGNIHHVNLVNLKGFCAHGRQHLLVYEYMYRGSLDRTLFGNGPVLEWQERVDIALGTARGLAYLHSGCEQKIIHCDVKPENILLHDHFQAKISDFGLSKLLSPEQSSLFTTMRGTRGYLAPEWLTSSAITEKTDVYSYGMVLLEIVSGRKNCMTRSLSQSVGDDNSNGGHSSSSSGAGLVYFPLLALEMHEQKRYLELADPRLEGRVTSEEVEKLVRVALCCVHEEPMLRPNMVSVVGMLEGRIPLGRPRMESLNFLRFYGRRFAEASTIEEVNGENNVILLPHANASLTSTTSGSPISFSCISSQQISGPRGLTILNLLLCQLVKNTFLKNERTFLRKIIEMVLSLALERIMSKQQILGSYLSKIYWGHGIYGIESSSFFYFGKPPHLLSMGESTLLVGIIPAPELRSPFRELSRGKIFQARVLKRMVDVGFLDIGTALMVVNQCLNLCLHRAEYIEVLEHLSPFHEKVDAVFIPKQEGLKPTVKKIWDWEAESKIWEVREEMERWADELVRRKTSIVSDTKNLDQYRMD</sequence>
<dbReference type="PANTHER" id="PTHR47974:SF27">
    <property type="entry name" value="RECEPTOR-LIKE SERINE_THREONINE-PROTEIN KINASE"/>
    <property type="match status" value="1"/>
</dbReference>
<dbReference type="Pfam" id="PF01453">
    <property type="entry name" value="B_lectin"/>
    <property type="match status" value="1"/>
</dbReference>
<keyword evidence="7 12" id="KW-0067">ATP-binding</keyword>
<evidence type="ECO:0000256" key="1">
    <source>
        <dbReference type="ARBA" id="ARBA00004167"/>
    </source>
</evidence>
<evidence type="ECO:0000256" key="14">
    <source>
        <dbReference type="SAM" id="SignalP"/>
    </source>
</evidence>
<keyword evidence="4 14" id="KW-0732">Signal</keyword>
<evidence type="ECO:0000256" key="5">
    <source>
        <dbReference type="ARBA" id="ARBA00022741"/>
    </source>
</evidence>
<dbReference type="InterPro" id="IPR017441">
    <property type="entry name" value="Protein_kinase_ATP_BS"/>
</dbReference>
<keyword evidence="5 12" id="KW-0547">Nucleotide-binding</keyword>
<feature type="signal peptide" evidence="14">
    <location>
        <begin position="1"/>
        <end position="20"/>
    </location>
</feature>
<feature type="binding site" evidence="12">
    <location>
        <position position="539"/>
    </location>
    <ligand>
        <name>ATP</name>
        <dbReference type="ChEBI" id="CHEBI:30616"/>
    </ligand>
</feature>
<evidence type="ECO:0000256" key="3">
    <source>
        <dbReference type="ARBA" id="ARBA00022692"/>
    </source>
</evidence>
<keyword evidence="11" id="KW-0325">Glycoprotein</keyword>
<dbReference type="PROSITE" id="PS00108">
    <property type="entry name" value="PROTEIN_KINASE_ST"/>
    <property type="match status" value="1"/>
</dbReference>
<dbReference type="InterPro" id="IPR036426">
    <property type="entry name" value="Bulb-type_lectin_dom_sf"/>
</dbReference>
<proteinExistence type="predicted"/>
<dbReference type="GO" id="GO:0048544">
    <property type="term" value="P:recognition of pollen"/>
    <property type="evidence" value="ECO:0007669"/>
    <property type="project" value="InterPro"/>
</dbReference>
<keyword evidence="8 13" id="KW-1133">Transmembrane helix</keyword>
<dbReference type="InterPro" id="IPR023346">
    <property type="entry name" value="Lysozyme-like_dom_sf"/>
</dbReference>
<keyword evidence="3 13" id="KW-0812">Transmembrane</keyword>
<dbReference type="SUPFAM" id="SSF56112">
    <property type="entry name" value="Protein kinase-like (PK-like)"/>
    <property type="match status" value="1"/>
</dbReference>
<keyword evidence="9 13" id="KW-0472">Membrane</keyword>
<dbReference type="CDD" id="cd14066">
    <property type="entry name" value="STKc_IRAK"/>
    <property type="match status" value="1"/>
</dbReference>
<dbReference type="GO" id="GO:0004672">
    <property type="term" value="F:protein kinase activity"/>
    <property type="evidence" value="ECO:0007669"/>
    <property type="project" value="InterPro"/>
</dbReference>
<evidence type="ECO:0000313" key="17">
    <source>
        <dbReference type="EMBL" id="KAK6939844.1"/>
    </source>
</evidence>
<dbReference type="PANTHER" id="PTHR47974">
    <property type="entry name" value="OS07G0415500 PROTEIN"/>
    <property type="match status" value="1"/>
</dbReference>
<dbReference type="InterPro" id="IPR000719">
    <property type="entry name" value="Prot_kinase_dom"/>
</dbReference>
<evidence type="ECO:0000256" key="13">
    <source>
        <dbReference type="SAM" id="Phobius"/>
    </source>
</evidence>
<dbReference type="InterPro" id="IPR001264">
    <property type="entry name" value="Glyco_trans_51"/>
</dbReference>
<evidence type="ECO:0000256" key="6">
    <source>
        <dbReference type="ARBA" id="ARBA00022777"/>
    </source>
</evidence>
<dbReference type="EMBL" id="JBAMMX010000005">
    <property type="protein sequence ID" value="KAK6939844.1"/>
    <property type="molecule type" value="Genomic_DNA"/>
</dbReference>
<dbReference type="GO" id="GO:0016020">
    <property type="term" value="C:membrane"/>
    <property type="evidence" value="ECO:0007669"/>
    <property type="project" value="UniProtKB-SubCell"/>
</dbReference>
<evidence type="ECO:0000259" key="16">
    <source>
        <dbReference type="PROSITE" id="PS50927"/>
    </source>
</evidence>
<dbReference type="FunFam" id="3.30.200.20:FF:000178">
    <property type="entry name" value="serine/threonine-protein kinase PBS1-like"/>
    <property type="match status" value="1"/>
</dbReference>
<evidence type="ECO:0000256" key="8">
    <source>
        <dbReference type="ARBA" id="ARBA00022989"/>
    </source>
</evidence>
<dbReference type="Pfam" id="PF00912">
    <property type="entry name" value="Transgly"/>
    <property type="match status" value="1"/>
</dbReference>
<dbReference type="SMART" id="SM00108">
    <property type="entry name" value="B_lectin"/>
    <property type="match status" value="1"/>
</dbReference>
<feature type="domain" description="Protein kinase" evidence="15">
    <location>
        <begin position="510"/>
        <end position="808"/>
    </location>
</feature>
<reference evidence="17 18" key="1">
    <citation type="submission" date="2023-12" db="EMBL/GenBank/DDBJ databases">
        <title>A high-quality genome assembly for Dillenia turbinata (Dilleniales).</title>
        <authorList>
            <person name="Chanderbali A."/>
        </authorList>
    </citation>
    <scope>NUCLEOTIDE SEQUENCE [LARGE SCALE GENOMIC DNA]</scope>
    <source>
        <strain evidence="17">LSX21</strain>
        <tissue evidence="17">Leaf</tissue>
    </source>
</reference>
<evidence type="ECO:0000256" key="10">
    <source>
        <dbReference type="ARBA" id="ARBA00023157"/>
    </source>
</evidence>
<feature type="transmembrane region" description="Helical" evidence="13">
    <location>
        <begin position="440"/>
        <end position="464"/>
    </location>
</feature>
<comment type="subcellular location">
    <subcellularLocation>
        <location evidence="1">Membrane</location>
        <topology evidence="1">Single-pass membrane protein</topology>
    </subcellularLocation>
</comment>
<dbReference type="Proteomes" id="UP001370490">
    <property type="component" value="Unassembled WGS sequence"/>
</dbReference>
<dbReference type="Gene3D" id="1.10.510.10">
    <property type="entry name" value="Transferase(Phosphotransferase) domain 1"/>
    <property type="match status" value="1"/>
</dbReference>
<evidence type="ECO:0000313" key="18">
    <source>
        <dbReference type="Proteomes" id="UP001370490"/>
    </source>
</evidence>
<dbReference type="InterPro" id="IPR000858">
    <property type="entry name" value="S_locus_glycoprot_dom"/>
</dbReference>
<dbReference type="InterPro" id="IPR011009">
    <property type="entry name" value="Kinase-like_dom_sf"/>
</dbReference>
<dbReference type="Gene3D" id="1.10.3810.10">
    <property type="entry name" value="Biosynthetic peptidoglycan transglycosylase-like"/>
    <property type="match status" value="1"/>
</dbReference>
<dbReference type="SUPFAM" id="SSF51110">
    <property type="entry name" value="alpha-D-mannose-specific plant lectins"/>
    <property type="match status" value="1"/>
</dbReference>
<dbReference type="CDD" id="cd00028">
    <property type="entry name" value="B_lectin"/>
    <property type="match status" value="1"/>
</dbReference>
<dbReference type="PROSITE" id="PS00107">
    <property type="entry name" value="PROTEIN_KINASE_ATP"/>
    <property type="match status" value="1"/>
</dbReference>
<evidence type="ECO:0000256" key="9">
    <source>
        <dbReference type="ARBA" id="ARBA00023136"/>
    </source>
</evidence>
<gene>
    <name evidence="17" type="ORF">RJ641_029375</name>
</gene>
<dbReference type="PROSITE" id="PS50927">
    <property type="entry name" value="BULB_LECTIN"/>
    <property type="match status" value="1"/>
</dbReference>
<protein>
    <submittedName>
        <fullName evidence="17">S-locus glycoprotein domain</fullName>
    </submittedName>
</protein>
<dbReference type="AlphaFoldDB" id="A0AAN8VY45"/>
<evidence type="ECO:0000256" key="12">
    <source>
        <dbReference type="PROSITE-ProRule" id="PRU10141"/>
    </source>
</evidence>
<dbReference type="Pfam" id="PF00069">
    <property type="entry name" value="Pkinase"/>
    <property type="match status" value="1"/>
</dbReference>
<keyword evidence="2" id="KW-0808">Transferase</keyword>
<keyword evidence="18" id="KW-1185">Reference proteome</keyword>
<organism evidence="17 18">
    <name type="scientific">Dillenia turbinata</name>
    <dbReference type="NCBI Taxonomy" id="194707"/>
    <lineage>
        <taxon>Eukaryota</taxon>
        <taxon>Viridiplantae</taxon>
        <taxon>Streptophyta</taxon>
        <taxon>Embryophyta</taxon>
        <taxon>Tracheophyta</taxon>
        <taxon>Spermatophyta</taxon>
        <taxon>Magnoliopsida</taxon>
        <taxon>eudicotyledons</taxon>
        <taxon>Gunneridae</taxon>
        <taxon>Pentapetalae</taxon>
        <taxon>Dilleniales</taxon>
        <taxon>Dilleniaceae</taxon>
        <taxon>Dillenia</taxon>
    </lineage>
</organism>
<dbReference type="InterPro" id="IPR036950">
    <property type="entry name" value="PBP_transglycosylase"/>
</dbReference>
<feature type="domain" description="Bulb-type lectin" evidence="16">
    <location>
        <begin position="31"/>
        <end position="148"/>
    </location>
</feature>